<dbReference type="EMBL" id="CM047582">
    <property type="protein sequence ID" value="KAI9916086.1"/>
    <property type="molecule type" value="Genomic_DNA"/>
</dbReference>
<keyword evidence="2" id="KW-1185">Reference proteome</keyword>
<proteinExistence type="predicted"/>
<dbReference type="Proteomes" id="UP001163321">
    <property type="component" value="Chromosome 3"/>
</dbReference>
<sequence length="153" mass="16780">MDGFDQNKGIIVIGATNFPDVLDDALIRPGRFDRHVTVDLPDVAGRKEILEYYGSKVPLGKDVDLFVLARATPDAFEFAKDIIPMRAERRSALITPESAKVTAYHEGGHALVAINTPGAHPVYKATIIPRGQALGMVSQLPEGDQRRFHESKC</sequence>
<gene>
    <name evidence="1" type="ORF">PsorP6_007051</name>
</gene>
<accession>A0ACC0WEE7</accession>
<reference evidence="1 2" key="1">
    <citation type="journal article" date="2022" name="bioRxiv">
        <title>The genome of the oomycete Peronosclerospora sorghi, a cosmopolitan pathogen of maize and sorghum, is inflated with dispersed pseudogenes.</title>
        <authorList>
            <person name="Fletcher K."/>
            <person name="Martin F."/>
            <person name="Isakeit T."/>
            <person name="Cavanaugh K."/>
            <person name="Magill C."/>
            <person name="Michelmore R."/>
        </authorList>
    </citation>
    <scope>NUCLEOTIDE SEQUENCE [LARGE SCALE GENOMIC DNA]</scope>
    <source>
        <strain evidence="1">P6</strain>
    </source>
</reference>
<protein>
    <submittedName>
        <fullName evidence="1">Uncharacterized protein</fullName>
    </submittedName>
</protein>
<evidence type="ECO:0000313" key="1">
    <source>
        <dbReference type="EMBL" id="KAI9916086.1"/>
    </source>
</evidence>
<comment type="caution">
    <text evidence="1">The sequence shown here is derived from an EMBL/GenBank/DDBJ whole genome shotgun (WGS) entry which is preliminary data.</text>
</comment>
<name>A0ACC0WEE7_9STRA</name>
<evidence type="ECO:0000313" key="2">
    <source>
        <dbReference type="Proteomes" id="UP001163321"/>
    </source>
</evidence>
<organism evidence="1 2">
    <name type="scientific">Peronosclerospora sorghi</name>
    <dbReference type="NCBI Taxonomy" id="230839"/>
    <lineage>
        <taxon>Eukaryota</taxon>
        <taxon>Sar</taxon>
        <taxon>Stramenopiles</taxon>
        <taxon>Oomycota</taxon>
        <taxon>Peronosporomycetes</taxon>
        <taxon>Peronosporales</taxon>
        <taxon>Peronosporaceae</taxon>
        <taxon>Peronosclerospora</taxon>
    </lineage>
</organism>